<gene>
    <name evidence="2" type="ORF">Epro_1062</name>
</gene>
<keyword evidence="1" id="KW-0812">Transmembrane</keyword>
<feature type="transmembrane region" description="Helical" evidence="1">
    <location>
        <begin position="32"/>
        <end position="53"/>
    </location>
</feature>
<reference evidence="2 3" key="1">
    <citation type="submission" date="2014-09" db="EMBL/GenBank/DDBJ databases">
        <title>Complete genome sequence of Endomicrobium proavitum.</title>
        <authorList>
            <person name="Zheng H."/>
        </authorList>
    </citation>
    <scope>NUCLEOTIDE SEQUENCE [LARGE SCALE GENOMIC DNA]</scope>
    <source>
        <strain evidence="2 3">Rsa215</strain>
    </source>
</reference>
<proteinExistence type="predicted"/>
<evidence type="ECO:0000313" key="2">
    <source>
        <dbReference type="EMBL" id="AKL98441.1"/>
    </source>
</evidence>
<feature type="transmembrane region" description="Helical" evidence="1">
    <location>
        <begin position="65"/>
        <end position="90"/>
    </location>
</feature>
<sequence length="182" mass="19452">MNKKYLLPAVLVLSLVLTLTAAAGSYFARSFSLFASASIIFTAGLYAFMKFAAHFKTGDREFAKALARLVIFIVPALFFISVLIAVKSAASFSKPFGADAGLTYLFSGISCAGLLICFKISVNNYKNTALTFLAAAFCMALVILQIALQSFEFYLSLFFAVVAAAGCVMLAAKSLKRIKAGN</sequence>
<dbReference type="KEGG" id="epo:Epro_1062"/>
<keyword evidence="3" id="KW-1185">Reference proteome</keyword>
<dbReference type="RefSeq" id="WP_052571000.1">
    <property type="nucleotide sequence ID" value="NZ_CP009498.1"/>
</dbReference>
<dbReference type="EMBL" id="CP009498">
    <property type="protein sequence ID" value="AKL98441.1"/>
    <property type="molecule type" value="Genomic_DNA"/>
</dbReference>
<feature type="transmembrane region" description="Helical" evidence="1">
    <location>
        <begin position="102"/>
        <end position="122"/>
    </location>
</feature>
<dbReference type="STRING" id="1408281.Epro_1062"/>
<dbReference type="Proteomes" id="UP000035337">
    <property type="component" value="Chromosome"/>
</dbReference>
<protein>
    <submittedName>
        <fullName evidence="2">Uncharacterized protein</fullName>
    </submittedName>
</protein>
<name>A0A0G3WID3_9BACT</name>
<feature type="transmembrane region" description="Helical" evidence="1">
    <location>
        <begin position="129"/>
        <end position="147"/>
    </location>
</feature>
<evidence type="ECO:0000313" key="3">
    <source>
        <dbReference type="Proteomes" id="UP000035337"/>
    </source>
</evidence>
<feature type="transmembrane region" description="Helical" evidence="1">
    <location>
        <begin position="153"/>
        <end position="172"/>
    </location>
</feature>
<evidence type="ECO:0000256" key="1">
    <source>
        <dbReference type="SAM" id="Phobius"/>
    </source>
</evidence>
<keyword evidence="1" id="KW-0472">Membrane</keyword>
<keyword evidence="1" id="KW-1133">Transmembrane helix</keyword>
<accession>A0A0G3WID3</accession>
<dbReference type="AlphaFoldDB" id="A0A0G3WID3"/>
<organism evidence="2 3">
    <name type="scientific">Endomicrobium proavitum</name>
    <dbReference type="NCBI Taxonomy" id="1408281"/>
    <lineage>
        <taxon>Bacteria</taxon>
        <taxon>Pseudomonadati</taxon>
        <taxon>Elusimicrobiota</taxon>
        <taxon>Endomicrobiia</taxon>
        <taxon>Endomicrobiales</taxon>
        <taxon>Endomicrobiaceae</taxon>
        <taxon>Endomicrobium</taxon>
    </lineage>
</organism>